<evidence type="ECO:0000313" key="2">
    <source>
        <dbReference type="EMBL" id="RDW63378.1"/>
    </source>
</evidence>
<comment type="caution">
    <text evidence="2">The sequence shown here is derived from an EMBL/GenBank/DDBJ whole genome shotgun (WGS) entry which is preliminary data.</text>
</comment>
<name>A0A3D8QNX5_9HELO</name>
<dbReference type="AlphaFoldDB" id="A0A3D8QNX5"/>
<keyword evidence="3" id="KW-1185">Reference proteome</keyword>
<dbReference type="Proteomes" id="UP000256645">
    <property type="component" value="Unassembled WGS sequence"/>
</dbReference>
<reference evidence="2 3" key="1">
    <citation type="journal article" date="2018" name="IMA Fungus">
        <title>IMA Genome-F 9: Draft genome sequence of Annulohypoxylon stygium, Aspergillus mulundensis, Berkeleyomyces basicola (syn. Thielaviopsis basicola), Ceratocystis smalleyi, two Cercospora beticola strains, Coleophoma cylindrospora, Fusarium fracticaudum, Phialophora cf. hyalina, and Morchella septimelata.</title>
        <authorList>
            <person name="Wingfield B.D."/>
            <person name="Bills G.F."/>
            <person name="Dong Y."/>
            <person name="Huang W."/>
            <person name="Nel W.J."/>
            <person name="Swalarsk-Parry B.S."/>
            <person name="Vaghefi N."/>
            <person name="Wilken P.M."/>
            <person name="An Z."/>
            <person name="de Beer Z.W."/>
            <person name="De Vos L."/>
            <person name="Chen L."/>
            <person name="Duong T.A."/>
            <person name="Gao Y."/>
            <person name="Hammerbacher A."/>
            <person name="Kikkert J.R."/>
            <person name="Li Y."/>
            <person name="Li H."/>
            <person name="Li K."/>
            <person name="Li Q."/>
            <person name="Liu X."/>
            <person name="Ma X."/>
            <person name="Naidoo K."/>
            <person name="Pethybridge S.J."/>
            <person name="Sun J."/>
            <person name="Steenkamp E.T."/>
            <person name="van der Nest M.A."/>
            <person name="van Wyk S."/>
            <person name="Wingfield M.J."/>
            <person name="Xiong C."/>
            <person name="Yue Q."/>
            <person name="Zhang X."/>
        </authorList>
    </citation>
    <scope>NUCLEOTIDE SEQUENCE [LARGE SCALE GENOMIC DNA]</scope>
    <source>
        <strain evidence="2 3">BP6252</strain>
    </source>
</reference>
<evidence type="ECO:0000256" key="1">
    <source>
        <dbReference type="SAM" id="MobiDB-lite"/>
    </source>
</evidence>
<gene>
    <name evidence="2" type="ORF">BP6252_10923</name>
</gene>
<evidence type="ECO:0000313" key="3">
    <source>
        <dbReference type="Proteomes" id="UP000256645"/>
    </source>
</evidence>
<dbReference type="OrthoDB" id="10351992at2759"/>
<dbReference type="EMBL" id="PDLM01000013">
    <property type="protein sequence ID" value="RDW63378.1"/>
    <property type="molecule type" value="Genomic_DNA"/>
</dbReference>
<feature type="region of interest" description="Disordered" evidence="1">
    <location>
        <begin position="26"/>
        <end position="84"/>
    </location>
</feature>
<feature type="compositionally biased region" description="Basic and acidic residues" evidence="1">
    <location>
        <begin position="35"/>
        <end position="47"/>
    </location>
</feature>
<sequence>MSRGGKTQKSEKSTYMQLIAIQGSFQPPLNNVHRTRSESMEVHRFSDDEVEFDMQGPPNEPRRDEKHNKTNKSGKKKQKPSLTF</sequence>
<accession>A0A3D8QNX5</accession>
<protein>
    <submittedName>
        <fullName evidence="2">Uncharacterized protein</fullName>
    </submittedName>
</protein>
<feature type="compositionally biased region" description="Basic residues" evidence="1">
    <location>
        <begin position="69"/>
        <end position="84"/>
    </location>
</feature>
<proteinExistence type="predicted"/>
<organism evidence="2 3">
    <name type="scientific">Coleophoma cylindrospora</name>
    <dbReference type="NCBI Taxonomy" id="1849047"/>
    <lineage>
        <taxon>Eukaryota</taxon>
        <taxon>Fungi</taxon>
        <taxon>Dikarya</taxon>
        <taxon>Ascomycota</taxon>
        <taxon>Pezizomycotina</taxon>
        <taxon>Leotiomycetes</taxon>
        <taxon>Helotiales</taxon>
        <taxon>Dermateaceae</taxon>
        <taxon>Coleophoma</taxon>
    </lineage>
</organism>